<feature type="domain" description="Protein kinase" evidence="10">
    <location>
        <begin position="21"/>
        <end position="298"/>
    </location>
</feature>
<dbReference type="STRING" id="111780.Sta7437_0109"/>
<dbReference type="HOGENOM" id="CLU_000288_135_5_3"/>
<dbReference type="PATRIC" id="fig|111780.3.peg.109"/>
<proteinExistence type="predicted"/>
<dbReference type="SUPFAM" id="SSF56112">
    <property type="entry name" value="Protein kinase-like (PK-like)"/>
    <property type="match status" value="1"/>
</dbReference>
<reference evidence="12" key="1">
    <citation type="journal article" date="2013" name="Proc. Natl. Acad. Sci. U.S.A.">
        <title>Improving the coverage of the cyanobacterial phylum using diversity-driven genome sequencing.</title>
        <authorList>
            <person name="Shih P.M."/>
            <person name="Wu D."/>
            <person name="Latifi A."/>
            <person name="Axen S.D."/>
            <person name="Fewer D.P."/>
            <person name="Talla E."/>
            <person name="Calteau A."/>
            <person name="Cai F."/>
            <person name="Tandeau de Marsac N."/>
            <person name="Rippka R."/>
            <person name="Herdman M."/>
            <person name="Sivonen K."/>
            <person name="Coursin T."/>
            <person name="Laurent T."/>
            <person name="Goodwin L."/>
            <person name="Nolan M."/>
            <person name="Davenport K.W."/>
            <person name="Han C.S."/>
            <person name="Rubin E.M."/>
            <person name="Eisen J.A."/>
            <person name="Woyke T."/>
            <person name="Gugger M."/>
            <person name="Kerfeld C.A."/>
        </authorList>
    </citation>
    <scope>NUCLEOTIDE SEQUENCE [LARGE SCALE GENOMIC DNA]</scope>
    <source>
        <strain evidence="12">ATCC 29371 / PCC 7437</strain>
    </source>
</reference>
<keyword evidence="4" id="KW-0547">Nucleotide-binding</keyword>
<dbReference type="Proteomes" id="UP000010473">
    <property type="component" value="Chromosome"/>
</dbReference>
<dbReference type="GO" id="GO:0005524">
    <property type="term" value="F:ATP binding"/>
    <property type="evidence" value="ECO:0007669"/>
    <property type="project" value="UniProtKB-KW"/>
</dbReference>
<keyword evidence="2 11" id="KW-0723">Serine/threonine-protein kinase</keyword>
<dbReference type="Pfam" id="PF26309">
    <property type="entry name" value="DUF8082"/>
    <property type="match status" value="1"/>
</dbReference>
<dbReference type="PROSITE" id="PS50011">
    <property type="entry name" value="PROTEIN_KINASE_DOM"/>
    <property type="match status" value="1"/>
</dbReference>
<keyword evidence="3" id="KW-0808">Transferase</keyword>
<dbReference type="PANTHER" id="PTHR24363:SF0">
    <property type="entry name" value="SERINE_THREONINE KINASE LIKE DOMAIN CONTAINING 1"/>
    <property type="match status" value="1"/>
</dbReference>
<evidence type="ECO:0000256" key="3">
    <source>
        <dbReference type="ARBA" id="ARBA00022679"/>
    </source>
</evidence>
<evidence type="ECO:0000256" key="8">
    <source>
        <dbReference type="ARBA" id="ARBA00048679"/>
    </source>
</evidence>
<dbReference type="eggNOG" id="COG0515">
    <property type="taxonomic scope" value="Bacteria"/>
</dbReference>
<evidence type="ECO:0000256" key="1">
    <source>
        <dbReference type="ARBA" id="ARBA00012513"/>
    </source>
</evidence>
<evidence type="ECO:0000259" key="10">
    <source>
        <dbReference type="PROSITE" id="PS50011"/>
    </source>
</evidence>
<sequence>MSNSIVGKEEIPFGTIIDNRYLIQKILGQGGLGRTYLAFDTHRFNEPCVLKEFAPFGSGQYDLEKSRELFKREAKILHQIIHPQIPKFLACFEGQGRLFLVQEYVNGQTYSALLKQRRQQGTSFAEPEVIQWLMNLLPVLEYIHQRGIIHRDISPDNIMKPNGEELPVLIDFGVGKLTNISLLEEQTSSHHQSYVGKMSFVGKIGYAPREQISMGRCSPSSDLYSLGVTAIVLLTGREPTMLLDQYSLEWQWRNYVTVSSAFGKILDKMTADRPLQRYQSVQEVLLNLQQLNHGQPLTFPTSSPSQINPQPIPLQNEDTIIVSSASTPVSPRSSASFHSVEETRLVENIKPSTSSPQSSAQPLPLIEETKLVNDWSPSNSSTNPLEETMIVNSTQSDQRRLSNQPQNPQETSISSSRANSTPVASLDPKFIKRCQQDLAYCIGPMASLIVEEILIQYAPRSPEALIDALAEQIPDAQQAIQFKRKLLS</sequence>
<evidence type="ECO:0000313" key="12">
    <source>
        <dbReference type="Proteomes" id="UP000010473"/>
    </source>
</evidence>
<gene>
    <name evidence="11" type="ordered locus">Sta7437_0109</name>
</gene>
<accession>K9XNS0</accession>
<dbReference type="AlphaFoldDB" id="K9XNS0"/>
<dbReference type="EMBL" id="CP003653">
    <property type="protein sequence ID" value="AFZ33729.1"/>
    <property type="molecule type" value="Genomic_DNA"/>
</dbReference>
<name>K9XNS0_STAC7</name>
<feature type="region of interest" description="Disordered" evidence="9">
    <location>
        <begin position="394"/>
        <end position="422"/>
    </location>
</feature>
<dbReference type="RefSeq" id="WP_015191402.1">
    <property type="nucleotide sequence ID" value="NC_019748.1"/>
</dbReference>
<dbReference type="Gene3D" id="3.30.200.20">
    <property type="entry name" value="Phosphorylase Kinase, domain 1"/>
    <property type="match status" value="1"/>
</dbReference>
<keyword evidence="12" id="KW-1185">Reference proteome</keyword>
<organism evidence="11 12">
    <name type="scientific">Stanieria cyanosphaera (strain ATCC 29371 / PCC 7437)</name>
    <dbReference type="NCBI Taxonomy" id="111780"/>
    <lineage>
        <taxon>Bacteria</taxon>
        <taxon>Bacillati</taxon>
        <taxon>Cyanobacteriota</taxon>
        <taxon>Cyanophyceae</taxon>
        <taxon>Pleurocapsales</taxon>
        <taxon>Dermocarpellaceae</taxon>
        <taxon>Stanieria</taxon>
    </lineage>
</organism>
<protein>
    <recommendedName>
        <fullName evidence="1">non-specific serine/threonine protein kinase</fullName>
        <ecNumber evidence="1">2.7.11.1</ecNumber>
    </recommendedName>
</protein>
<evidence type="ECO:0000313" key="11">
    <source>
        <dbReference type="EMBL" id="AFZ33729.1"/>
    </source>
</evidence>
<dbReference type="OrthoDB" id="507628at2"/>
<evidence type="ECO:0000256" key="5">
    <source>
        <dbReference type="ARBA" id="ARBA00022777"/>
    </source>
</evidence>
<evidence type="ECO:0000256" key="4">
    <source>
        <dbReference type="ARBA" id="ARBA00022741"/>
    </source>
</evidence>
<evidence type="ECO:0000256" key="9">
    <source>
        <dbReference type="SAM" id="MobiDB-lite"/>
    </source>
</evidence>
<keyword evidence="5 11" id="KW-0418">Kinase</keyword>
<dbReference type="InterPro" id="IPR000719">
    <property type="entry name" value="Prot_kinase_dom"/>
</dbReference>
<dbReference type="KEGG" id="scs:Sta7437_0109"/>
<dbReference type="InterPro" id="IPR011009">
    <property type="entry name" value="Kinase-like_dom_sf"/>
</dbReference>
<evidence type="ECO:0000256" key="6">
    <source>
        <dbReference type="ARBA" id="ARBA00022840"/>
    </source>
</evidence>
<dbReference type="CDD" id="cd14014">
    <property type="entry name" value="STKc_PknB_like"/>
    <property type="match status" value="1"/>
</dbReference>
<dbReference type="GO" id="GO:0004674">
    <property type="term" value="F:protein serine/threonine kinase activity"/>
    <property type="evidence" value="ECO:0007669"/>
    <property type="project" value="UniProtKB-KW"/>
</dbReference>
<keyword evidence="6" id="KW-0067">ATP-binding</keyword>
<dbReference type="Pfam" id="PF00069">
    <property type="entry name" value="Pkinase"/>
    <property type="match status" value="1"/>
</dbReference>
<dbReference type="PANTHER" id="PTHR24363">
    <property type="entry name" value="SERINE/THREONINE PROTEIN KINASE"/>
    <property type="match status" value="1"/>
</dbReference>
<dbReference type="Gene3D" id="1.10.510.10">
    <property type="entry name" value="Transferase(Phosphotransferase) domain 1"/>
    <property type="match status" value="1"/>
</dbReference>
<dbReference type="EC" id="2.7.11.1" evidence="1"/>
<evidence type="ECO:0000256" key="7">
    <source>
        <dbReference type="ARBA" id="ARBA00047899"/>
    </source>
</evidence>
<evidence type="ECO:0000256" key="2">
    <source>
        <dbReference type="ARBA" id="ARBA00022527"/>
    </source>
</evidence>
<comment type="catalytic activity">
    <reaction evidence="7">
        <text>L-threonyl-[protein] + ATP = O-phospho-L-threonyl-[protein] + ADP + H(+)</text>
        <dbReference type="Rhea" id="RHEA:46608"/>
        <dbReference type="Rhea" id="RHEA-COMP:11060"/>
        <dbReference type="Rhea" id="RHEA-COMP:11605"/>
        <dbReference type="ChEBI" id="CHEBI:15378"/>
        <dbReference type="ChEBI" id="CHEBI:30013"/>
        <dbReference type="ChEBI" id="CHEBI:30616"/>
        <dbReference type="ChEBI" id="CHEBI:61977"/>
        <dbReference type="ChEBI" id="CHEBI:456216"/>
        <dbReference type="EC" id="2.7.11.1"/>
    </reaction>
</comment>
<dbReference type="InterPro" id="IPR058395">
    <property type="entry name" value="DUF8082"/>
</dbReference>
<comment type="catalytic activity">
    <reaction evidence="8">
        <text>L-seryl-[protein] + ATP = O-phospho-L-seryl-[protein] + ADP + H(+)</text>
        <dbReference type="Rhea" id="RHEA:17989"/>
        <dbReference type="Rhea" id="RHEA-COMP:9863"/>
        <dbReference type="Rhea" id="RHEA-COMP:11604"/>
        <dbReference type="ChEBI" id="CHEBI:15378"/>
        <dbReference type="ChEBI" id="CHEBI:29999"/>
        <dbReference type="ChEBI" id="CHEBI:30616"/>
        <dbReference type="ChEBI" id="CHEBI:83421"/>
        <dbReference type="ChEBI" id="CHEBI:456216"/>
        <dbReference type="EC" id="2.7.11.1"/>
    </reaction>
</comment>